<dbReference type="FunFam" id="3.50.40.10:FF:000001">
    <property type="entry name" value="Phenylalanine--tRNA ligase beta subunit"/>
    <property type="match status" value="1"/>
</dbReference>
<dbReference type="GO" id="GO:0009328">
    <property type="term" value="C:phenylalanine-tRNA ligase complex"/>
    <property type="evidence" value="ECO:0007669"/>
    <property type="project" value="TreeGrafter"/>
</dbReference>
<comment type="similarity">
    <text evidence="2 15">Belongs to the phenylalanyl-tRNA synthetase beta subunit family. Type 1 subfamily.</text>
</comment>
<dbReference type="InterPro" id="IPR033714">
    <property type="entry name" value="tRNA_bind_bactPheRS"/>
</dbReference>
<dbReference type="EMBL" id="MKFU01000014">
    <property type="protein sequence ID" value="OHY92431.1"/>
    <property type="molecule type" value="Genomic_DNA"/>
</dbReference>
<keyword evidence="4 15" id="KW-0963">Cytoplasm</keyword>
<dbReference type="FunFam" id="3.30.930.10:FF:000022">
    <property type="entry name" value="Phenylalanine--tRNA ligase beta subunit"/>
    <property type="match status" value="1"/>
</dbReference>
<dbReference type="InterPro" id="IPR045864">
    <property type="entry name" value="aa-tRNA-synth_II/BPL/LPL"/>
</dbReference>
<evidence type="ECO:0000256" key="5">
    <source>
        <dbReference type="ARBA" id="ARBA00022555"/>
    </source>
</evidence>
<evidence type="ECO:0000256" key="3">
    <source>
        <dbReference type="ARBA" id="ARBA00011209"/>
    </source>
</evidence>
<evidence type="ECO:0000256" key="7">
    <source>
        <dbReference type="ARBA" id="ARBA00022723"/>
    </source>
</evidence>
<evidence type="ECO:0000256" key="16">
    <source>
        <dbReference type="PROSITE-ProRule" id="PRU00209"/>
    </source>
</evidence>
<evidence type="ECO:0000256" key="4">
    <source>
        <dbReference type="ARBA" id="ARBA00022490"/>
    </source>
</evidence>
<evidence type="ECO:0000256" key="2">
    <source>
        <dbReference type="ARBA" id="ARBA00008653"/>
    </source>
</evidence>
<evidence type="ECO:0000259" key="19">
    <source>
        <dbReference type="PROSITE" id="PS51483"/>
    </source>
</evidence>
<dbReference type="SUPFAM" id="SSF56037">
    <property type="entry name" value="PheT/TilS domain"/>
    <property type="match status" value="1"/>
</dbReference>
<dbReference type="SUPFAM" id="SSF55681">
    <property type="entry name" value="Class II aaRS and biotin synthetases"/>
    <property type="match status" value="1"/>
</dbReference>
<dbReference type="CDD" id="cd02796">
    <property type="entry name" value="tRNA_bind_bactPheRS"/>
    <property type="match status" value="1"/>
</dbReference>
<dbReference type="CDD" id="cd00769">
    <property type="entry name" value="PheRS_beta_core"/>
    <property type="match status" value="1"/>
</dbReference>
<evidence type="ECO:0000256" key="13">
    <source>
        <dbReference type="ARBA" id="ARBA00023146"/>
    </source>
</evidence>
<dbReference type="InterPro" id="IPR004532">
    <property type="entry name" value="Phe-tRNA-ligase_IIc_bsu_bact"/>
</dbReference>
<dbReference type="InterPro" id="IPR005147">
    <property type="entry name" value="tRNA_synthase_B5-dom"/>
</dbReference>
<evidence type="ECO:0000256" key="11">
    <source>
        <dbReference type="ARBA" id="ARBA00022884"/>
    </source>
</evidence>
<dbReference type="PANTHER" id="PTHR10947">
    <property type="entry name" value="PHENYLALANYL-TRNA SYNTHETASE BETA CHAIN AND LEUCINE-RICH REPEAT-CONTAINING PROTEIN 47"/>
    <property type="match status" value="1"/>
</dbReference>
<dbReference type="GeneID" id="58923867"/>
<dbReference type="Pfam" id="PF01588">
    <property type="entry name" value="tRNA_bind"/>
    <property type="match status" value="1"/>
</dbReference>
<dbReference type="SMART" id="SM00873">
    <property type="entry name" value="B3_4"/>
    <property type="match status" value="1"/>
</dbReference>
<dbReference type="Pfam" id="PF03484">
    <property type="entry name" value="B5"/>
    <property type="match status" value="1"/>
</dbReference>
<name>A0A1S2CXM5_AERSO</name>
<feature type="binding site" evidence="15">
    <location>
        <position position="458"/>
    </location>
    <ligand>
        <name>Mg(2+)</name>
        <dbReference type="ChEBI" id="CHEBI:18420"/>
        <note>shared with alpha subunit</note>
    </ligand>
</feature>
<keyword evidence="7 15" id="KW-0479">Metal-binding</keyword>
<dbReference type="OrthoDB" id="9805455at2"/>
<evidence type="ECO:0000256" key="14">
    <source>
        <dbReference type="ARBA" id="ARBA00049255"/>
    </source>
</evidence>
<evidence type="ECO:0000259" key="17">
    <source>
        <dbReference type="PROSITE" id="PS50886"/>
    </source>
</evidence>
<organism evidence="20 21">
    <name type="scientific">Aeromonas sobria</name>
    <dbReference type="NCBI Taxonomy" id="646"/>
    <lineage>
        <taxon>Bacteria</taxon>
        <taxon>Pseudomonadati</taxon>
        <taxon>Pseudomonadota</taxon>
        <taxon>Gammaproteobacteria</taxon>
        <taxon>Aeromonadales</taxon>
        <taxon>Aeromonadaceae</taxon>
        <taxon>Aeromonas</taxon>
    </lineage>
</organism>
<dbReference type="Gene3D" id="2.40.50.140">
    <property type="entry name" value="Nucleic acid-binding proteins"/>
    <property type="match status" value="1"/>
</dbReference>
<dbReference type="PROSITE" id="PS50886">
    <property type="entry name" value="TRBD"/>
    <property type="match status" value="1"/>
</dbReference>
<dbReference type="SUPFAM" id="SSF46955">
    <property type="entry name" value="Putative DNA-binding domain"/>
    <property type="match status" value="1"/>
</dbReference>
<dbReference type="InterPro" id="IPR009061">
    <property type="entry name" value="DNA-bd_dom_put_sf"/>
</dbReference>
<dbReference type="Pfam" id="PF03483">
    <property type="entry name" value="B3_4"/>
    <property type="match status" value="1"/>
</dbReference>
<dbReference type="Gene3D" id="3.50.40.10">
    <property type="entry name" value="Phenylalanyl-trna Synthetase, Chain B, domain 3"/>
    <property type="match status" value="1"/>
</dbReference>
<comment type="catalytic activity">
    <reaction evidence="14 15">
        <text>tRNA(Phe) + L-phenylalanine + ATP = L-phenylalanyl-tRNA(Phe) + AMP + diphosphate + H(+)</text>
        <dbReference type="Rhea" id="RHEA:19413"/>
        <dbReference type="Rhea" id="RHEA-COMP:9668"/>
        <dbReference type="Rhea" id="RHEA-COMP:9699"/>
        <dbReference type="ChEBI" id="CHEBI:15378"/>
        <dbReference type="ChEBI" id="CHEBI:30616"/>
        <dbReference type="ChEBI" id="CHEBI:33019"/>
        <dbReference type="ChEBI" id="CHEBI:58095"/>
        <dbReference type="ChEBI" id="CHEBI:78442"/>
        <dbReference type="ChEBI" id="CHEBI:78531"/>
        <dbReference type="ChEBI" id="CHEBI:456215"/>
        <dbReference type="EC" id="6.1.1.20"/>
    </reaction>
</comment>
<dbReference type="PROSITE" id="PS51483">
    <property type="entry name" value="B5"/>
    <property type="match status" value="1"/>
</dbReference>
<dbReference type="Pfam" id="PF03147">
    <property type="entry name" value="FDX-ACB"/>
    <property type="match status" value="1"/>
</dbReference>
<dbReference type="InterPro" id="IPR041616">
    <property type="entry name" value="PheRS_beta_core"/>
</dbReference>
<dbReference type="GO" id="GO:0000049">
    <property type="term" value="F:tRNA binding"/>
    <property type="evidence" value="ECO:0007669"/>
    <property type="project" value="UniProtKB-UniRule"/>
</dbReference>
<dbReference type="PANTHER" id="PTHR10947:SF0">
    <property type="entry name" value="PHENYLALANINE--TRNA LIGASE BETA SUBUNIT"/>
    <property type="match status" value="1"/>
</dbReference>
<feature type="domain" description="TRNA-binding" evidence="17">
    <location>
        <begin position="39"/>
        <end position="148"/>
    </location>
</feature>
<dbReference type="InterPro" id="IPR002547">
    <property type="entry name" value="tRNA-bd_dom"/>
</dbReference>
<dbReference type="GO" id="GO:0005524">
    <property type="term" value="F:ATP binding"/>
    <property type="evidence" value="ECO:0007669"/>
    <property type="project" value="UniProtKB-UniRule"/>
</dbReference>
<dbReference type="GO" id="GO:0004826">
    <property type="term" value="F:phenylalanine-tRNA ligase activity"/>
    <property type="evidence" value="ECO:0007669"/>
    <property type="project" value="UniProtKB-UniRule"/>
</dbReference>
<keyword evidence="8 15" id="KW-0547">Nucleotide-binding</keyword>
<dbReference type="SUPFAM" id="SSF54991">
    <property type="entry name" value="Anticodon-binding domain of PheRS"/>
    <property type="match status" value="1"/>
</dbReference>
<dbReference type="GO" id="GO:0006432">
    <property type="term" value="P:phenylalanyl-tRNA aminoacylation"/>
    <property type="evidence" value="ECO:0007669"/>
    <property type="project" value="UniProtKB-UniRule"/>
</dbReference>
<dbReference type="EC" id="6.1.1.20" evidence="15"/>
<dbReference type="Gene3D" id="3.30.56.10">
    <property type="match status" value="2"/>
</dbReference>
<dbReference type="RefSeq" id="WP_042023325.1">
    <property type="nucleotide sequence ID" value="NZ_CDBW01000041.1"/>
</dbReference>
<evidence type="ECO:0000256" key="9">
    <source>
        <dbReference type="ARBA" id="ARBA00022840"/>
    </source>
</evidence>
<evidence type="ECO:0000259" key="18">
    <source>
        <dbReference type="PROSITE" id="PS51447"/>
    </source>
</evidence>
<keyword evidence="13 15" id="KW-0030">Aminoacyl-tRNA synthetase</keyword>
<dbReference type="Gene3D" id="3.30.70.380">
    <property type="entry name" value="Ferrodoxin-fold anticodon-binding domain"/>
    <property type="match status" value="1"/>
</dbReference>
<proteinExistence type="inferred from homology"/>
<comment type="subunit">
    <text evidence="3 15">Tetramer of two alpha and two beta subunits.</text>
</comment>
<feature type="binding site" evidence="15">
    <location>
        <position position="467"/>
    </location>
    <ligand>
        <name>Mg(2+)</name>
        <dbReference type="ChEBI" id="CHEBI:18420"/>
        <note>shared with alpha subunit</note>
    </ligand>
</feature>
<keyword evidence="10 15" id="KW-0460">Magnesium</keyword>
<keyword evidence="5 16" id="KW-0820">tRNA-binding</keyword>
<dbReference type="InterPro" id="IPR020825">
    <property type="entry name" value="Phe-tRNA_synthase-like_B3/B4"/>
</dbReference>
<dbReference type="Pfam" id="PF17759">
    <property type="entry name" value="tRNA_synthFbeta"/>
    <property type="match status" value="1"/>
</dbReference>
<keyword evidence="9 15" id="KW-0067">ATP-binding</keyword>
<dbReference type="NCBIfam" id="NF045760">
    <property type="entry name" value="YtpR"/>
    <property type="match status" value="1"/>
</dbReference>
<evidence type="ECO:0000313" key="21">
    <source>
        <dbReference type="Proteomes" id="UP000179934"/>
    </source>
</evidence>
<dbReference type="HAMAP" id="MF_00283">
    <property type="entry name" value="Phe_tRNA_synth_beta1"/>
    <property type="match status" value="1"/>
</dbReference>
<feature type="binding site" evidence="15">
    <location>
        <position position="468"/>
    </location>
    <ligand>
        <name>Mg(2+)</name>
        <dbReference type="ChEBI" id="CHEBI:18420"/>
        <note>shared with alpha subunit</note>
    </ligand>
</feature>
<dbReference type="GO" id="GO:0000287">
    <property type="term" value="F:magnesium ion binding"/>
    <property type="evidence" value="ECO:0007669"/>
    <property type="project" value="UniProtKB-UniRule"/>
</dbReference>
<dbReference type="STRING" id="646.BJD16_13160"/>
<dbReference type="Gene3D" id="3.30.930.10">
    <property type="entry name" value="Bira Bifunctional Protein, Domain 2"/>
    <property type="match status" value="1"/>
</dbReference>
<dbReference type="SMART" id="SM00874">
    <property type="entry name" value="B5"/>
    <property type="match status" value="1"/>
</dbReference>
<keyword evidence="6 15" id="KW-0436">Ligase</keyword>
<dbReference type="InterPro" id="IPR005146">
    <property type="entry name" value="B3/B4_tRNA-bd"/>
</dbReference>
<evidence type="ECO:0000256" key="12">
    <source>
        <dbReference type="ARBA" id="ARBA00022917"/>
    </source>
</evidence>
<evidence type="ECO:0000256" key="6">
    <source>
        <dbReference type="ARBA" id="ARBA00022598"/>
    </source>
</evidence>
<evidence type="ECO:0000256" key="8">
    <source>
        <dbReference type="ARBA" id="ARBA00022741"/>
    </source>
</evidence>
<evidence type="ECO:0000256" key="15">
    <source>
        <dbReference type="HAMAP-Rule" id="MF_00283"/>
    </source>
</evidence>
<sequence length="799" mass="86947">MKFSKSWVMEWVRTELSDNALAEQITMAGLEVDAVEAVAGQFNNVVVGEVVECAQHPDADKLRVTKVNVGEAELLDIVCGAPNCRQGLKVCVAKVGATLPGDFTIKKAKLRGQPSHGMLCSFSELGIEVEADGIIELPADAPIGTDIRDYLNLNDVSIDVDLTPNRADCLGIAGLAREIGVLNSVDVVEPTWAPAVATIDATFPIRVEATADCPRYLGRVIKGLNLQAQSPLWMQEKLRRGGIRSIDAIVDITNYLLLEYGQPMHAFDLAALEGELVVRRAHSDEPMTLLDGNEVKLKETTLVIADAKGPACMAGIFGGNRTGVSETTTDILLECAFFAPLSITGRARAYGLHTDSSHRFERGVDPELQAKVMDRATRLLLDICGGECGGEAGPVIEVKSDAHLPKAAPIKLRRTKLDKVIGISVVDAQVVEILTRLGMQVTVDADGWTALAPSWRFDIAIEEDLIEEVARIYGYNNIPNLKPAASLAMVEQAEGQVTLKRVRDLLVDRGFQEAITYSFVDPKTQQTLFPQSDAIVLPNPISVEMSAMRVSLFPGLVQAVVYNQNRQQPRVRLFEQGLRFIKDESAENGIRQEPMLAGIIIGNQSDEHWDIKTRAADFFDLKGDLEAVLDLTAEGATFTFERTEHSALHPGQSAAILRNGEVIGHIGVIHPSLEKKLGLKSRAVMFELELDKLTPAKVPMAAEVSKFPANRRDIAVVVDRQVLAGDVLAVIKKVGGNQVVGINLFDVYQGAGMAEDKKSLAISLVLQDTQRTLEEKEIAETVDNVVRVLGEELNASLRD</sequence>
<evidence type="ECO:0000313" key="20">
    <source>
        <dbReference type="EMBL" id="OHY92431.1"/>
    </source>
</evidence>
<dbReference type="Proteomes" id="UP000179934">
    <property type="component" value="Unassembled WGS sequence"/>
</dbReference>
<evidence type="ECO:0000256" key="10">
    <source>
        <dbReference type="ARBA" id="ARBA00022842"/>
    </source>
</evidence>
<accession>A0A1S2CXM5</accession>
<reference evidence="20 21" key="1">
    <citation type="submission" date="2016-09" db="EMBL/GenBank/DDBJ databases">
        <title>Draft Genome Sequence of Aeromonas sobria Strain 08005, Isolated from Sick Rana catesbeiana.</title>
        <authorList>
            <person name="Yang Q."/>
        </authorList>
    </citation>
    <scope>NUCLEOTIDE SEQUENCE [LARGE SCALE GENOMIC DNA]</scope>
    <source>
        <strain evidence="20 21">08005</strain>
    </source>
</reference>
<keyword evidence="12 15" id="KW-0648">Protein biosynthesis</keyword>
<dbReference type="FunFam" id="3.30.70.380:FF:000001">
    <property type="entry name" value="Phenylalanine--tRNA ligase beta subunit"/>
    <property type="match status" value="1"/>
</dbReference>
<feature type="domain" description="B5" evidence="19">
    <location>
        <begin position="405"/>
        <end position="480"/>
    </location>
</feature>
<dbReference type="FunFam" id="3.30.56.10:FF:000002">
    <property type="entry name" value="Phenylalanine--tRNA ligase beta subunit"/>
    <property type="match status" value="1"/>
</dbReference>
<evidence type="ECO:0000256" key="1">
    <source>
        <dbReference type="ARBA" id="ARBA00004496"/>
    </source>
</evidence>
<gene>
    <name evidence="15" type="primary">pheT</name>
    <name evidence="20" type="ORF">BJD16_13160</name>
</gene>
<dbReference type="InterPro" id="IPR005121">
    <property type="entry name" value="Fdx_antiC-bd"/>
</dbReference>
<dbReference type="NCBIfam" id="TIGR00472">
    <property type="entry name" value="pheT_bact"/>
    <property type="match status" value="1"/>
</dbReference>
<protein>
    <recommendedName>
        <fullName evidence="15">Phenylalanine--tRNA ligase beta subunit</fullName>
        <ecNumber evidence="15">6.1.1.20</ecNumber>
    </recommendedName>
    <alternativeName>
        <fullName evidence="15">Phenylalanyl-tRNA synthetase beta subunit</fullName>
        <shortName evidence="15">PheRS</shortName>
    </alternativeName>
</protein>
<dbReference type="InterPro" id="IPR036690">
    <property type="entry name" value="Fdx_antiC-bd_sf"/>
</dbReference>
<dbReference type="SMART" id="SM00896">
    <property type="entry name" value="FDX-ACB"/>
    <property type="match status" value="1"/>
</dbReference>
<keyword evidence="11 16" id="KW-0694">RNA-binding</keyword>
<feature type="binding site" evidence="15">
    <location>
        <position position="464"/>
    </location>
    <ligand>
        <name>Mg(2+)</name>
        <dbReference type="ChEBI" id="CHEBI:18420"/>
        <note>shared with alpha subunit</note>
    </ligand>
</feature>
<dbReference type="SUPFAM" id="SSF50249">
    <property type="entry name" value="Nucleic acid-binding proteins"/>
    <property type="match status" value="1"/>
</dbReference>
<feature type="domain" description="FDX-ACB" evidence="18">
    <location>
        <begin position="705"/>
        <end position="798"/>
    </location>
</feature>
<dbReference type="FunFam" id="2.40.50.140:FF:000045">
    <property type="entry name" value="Phenylalanine--tRNA ligase beta subunit"/>
    <property type="match status" value="1"/>
</dbReference>
<dbReference type="PROSITE" id="PS51447">
    <property type="entry name" value="FDX_ACB"/>
    <property type="match status" value="1"/>
</dbReference>
<dbReference type="InterPro" id="IPR012340">
    <property type="entry name" value="NA-bd_OB-fold"/>
</dbReference>
<dbReference type="AlphaFoldDB" id="A0A1S2CXM5"/>
<comment type="subcellular location">
    <subcellularLocation>
        <location evidence="1 15">Cytoplasm</location>
    </subcellularLocation>
</comment>
<dbReference type="InterPro" id="IPR045060">
    <property type="entry name" value="Phe-tRNA-ligase_IIc_bsu"/>
</dbReference>
<comment type="cofactor">
    <cofactor evidence="15">
        <name>Mg(2+)</name>
        <dbReference type="ChEBI" id="CHEBI:18420"/>
    </cofactor>
    <text evidence="15">Binds 2 magnesium ions per tetramer.</text>
</comment>
<comment type="caution">
    <text evidence="20">The sequence shown here is derived from an EMBL/GenBank/DDBJ whole genome shotgun (WGS) entry which is preliminary data.</text>
</comment>